<name>A0A1X2LXV8_9MYCO</name>
<protein>
    <submittedName>
        <fullName evidence="3">PE family protein</fullName>
    </submittedName>
</protein>
<dbReference type="InterPro" id="IPR029058">
    <property type="entry name" value="AB_hydrolase_fold"/>
</dbReference>
<dbReference type="Gene3D" id="1.10.287.850">
    <property type="entry name" value="HP0062-like domain"/>
    <property type="match status" value="1"/>
</dbReference>
<dbReference type="OrthoDB" id="4568361at2"/>
<feature type="domain" description="PE" evidence="1">
    <location>
        <begin position="4"/>
        <end position="94"/>
    </location>
</feature>
<dbReference type="SUPFAM" id="SSF53474">
    <property type="entry name" value="alpha/beta-Hydrolases"/>
    <property type="match status" value="1"/>
</dbReference>
<dbReference type="Proteomes" id="UP000193247">
    <property type="component" value="Unassembled WGS sequence"/>
</dbReference>
<dbReference type="Pfam" id="PF08237">
    <property type="entry name" value="PE-PPE"/>
    <property type="match status" value="1"/>
</dbReference>
<reference evidence="3 4" key="1">
    <citation type="submission" date="2017-04" db="EMBL/GenBank/DDBJ databases">
        <title>The new phylogeny of genus Mycobacterium.</title>
        <authorList>
            <person name="Tortoli E."/>
            <person name="Trovato A."/>
            <person name="Cirillo D.M."/>
        </authorList>
    </citation>
    <scope>NUCLEOTIDE SEQUENCE [LARGE SCALE GENOMIC DNA]</scope>
    <source>
        <strain evidence="3 4">TBL 1200985</strain>
    </source>
</reference>
<dbReference type="SUPFAM" id="SSF140459">
    <property type="entry name" value="PE/PPE dimer-like"/>
    <property type="match status" value="1"/>
</dbReference>
<proteinExistence type="predicted"/>
<comment type="caution">
    <text evidence="3">The sequence shown here is derived from an EMBL/GenBank/DDBJ whole genome shotgun (WGS) entry which is preliminary data.</text>
</comment>
<dbReference type="InterPro" id="IPR013228">
    <property type="entry name" value="PE-PPE_C"/>
</dbReference>
<dbReference type="AlphaFoldDB" id="A0A1X2LXV8"/>
<evidence type="ECO:0000313" key="4">
    <source>
        <dbReference type="Proteomes" id="UP000193247"/>
    </source>
</evidence>
<keyword evidence="4" id="KW-1185">Reference proteome</keyword>
<dbReference type="InterPro" id="IPR000084">
    <property type="entry name" value="PE-PGRS_N"/>
</dbReference>
<dbReference type="Gene3D" id="3.40.50.1820">
    <property type="entry name" value="alpha/beta hydrolase"/>
    <property type="match status" value="1"/>
</dbReference>
<evidence type="ECO:0000313" key="3">
    <source>
        <dbReference type="EMBL" id="OSC42043.1"/>
    </source>
</evidence>
<organism evidence="3 4">
    <name type="scientific">Mycobacterium decipiens</name>
    <dbReference type="NCBI Taxonomy" id="1430326"/>
    <lineage>
        <taxon>Bacteria</taxon>
        <taxon>Bacillati</taxon>
        <taxon>Actinomycetota</taxon>
        <taxon>Actinomycetes</taxon>
        <taxon>Mycobacteriales</taxon>
        <taxon>Mycobacteriaceae</taxon>
        <taxon>Mycobacterium</taxon>
    </lineage>
</organism>
<gene>
    <name evidence="3" type="ORF">B8W66_05800</name>
</gene>
<sequence>MTYVTAQLDMMAAAAADVAGIGSAVSQANAAAAGPTTALVAAAADEVSAATATLFSTFAHEYQAITKQAAVYHEQFTQALAAAGRAYASAEAANAAAASNALSALTAPARALVSPLSVSNALAAPAAATDISLVMHGSGMPIPSPGYVLDVVTKYVTPNFPGFTADHAQALATPEGFYPLTAVKDLTLDVSVARGVTILEDAIRQQLAAGNKVAVVGFSQSAMLSSLVMPNLHAAGIPTTDVNFTLLGNPMNPNGGLVSRFAGLVFPSLGATFYGSTPDNLYPTNVYTIEYDGFASFPQYPIFFLSDLNAMLGVLYAHGEYPNLTPEQIASAVVLPTEGPTQTTYYMIPNENLPILQPVRAIPVVGNIVAALIEPNVEVLVNLGYGDPNYGYSTGPANVPTPFGLLPPVHPQTVLDALVLGTQQGMHDASVEASNVGFPSLPSLALSDGSNGQMLLPNPLTVPGTLALPQWSIDTIIKDLQAANTNINNAFTGAISTGYSVLLPTADIATAGLLTLPSYNVNLFLDGILQAANGDPVGLVNALGYPIAATVGLLTVGIGLEVLVIEKAAAAIVRDLAAIVP</sequence>
<feature type="domain" description="PE-PPE" evidence="2">
    <location>
        <begin position="167"/>
        <end position="385"/>
    </location>
</feature>
<dbReference type="RefSeq" id="WP_085324079.1">
    <property type="nucleotide sequence ID" value="NZ_NCXP01000004.1"/>
</dbReference>
<dbReference type="EMBL" id="NCXP01000004">
    <property type="protein sequence ID" value="OSC42043.1"/>
    <property type="molecule type" value="Genomic_DNA"/>
</dbReference>
<accession>A0A1X2LXV8</accession>
<dbReference type="Pfam" id="PF00934">
    <property type="entry name" value="PE"/>
    <property type="match status" value="1"/>
</dbReference>
<dbReference type="InterPro" id="IPR038332">
    <property type="entry name" value="PPE_sf"/>
</dbReference>
<evidence type="ECO:0000259" key="1">
    <source>
        <dbReference type="Pfam" id="PF00934"/>
    </source>
</evidence>
<evidence type="ECO:0000259" key="2">
    <source>
        <dbReference type="Pfam" id="PF08237"/>
    </source>
</evidence>